<dbReference type="InterPro" id="IPR036388">
    <property type="entry name" value="WH-like_DNA-bd_sf"/>
</dbReference>
<feature type="domain" description="HTH marR-type" evidence="4">
    <location>
        <begin position="24"/>
        <end position="160"/>
    </location>
</feature>
<evidence type="ECO:0000256" key="1">
    <source>
        <dbReference type="ARBA" id="ARBA00023015"/>
    </source>
</evidence>
<keyword evidence="1" id="KW-0805">Transcription regulation</keyword>
<dbReference type="Gene3D" id="1.10.10.10">
    <property type="entry name" value="Winged helix-like DNA-binding domain superfamily/Winged helix DNA-binding domain"/>
    <property type="match status" value="1"/>
</dbReference>
<dbReference type="RefSeq" id="WP_227180848.1">
    <property type="nucleotide sequence ID" value="NZ_JAJBZT010000005.1"/>
</dbReference>
<dbReference type="Pfam" id="PF01047">
    <property type="entry name" value="MarR"/>
    <property type="match status" value="1"/>
</dbReference>
<proteinExistence type="predicted"/>
<gene>
    <name evidence="5" type="ORF">LIN78_10980</name>
</gene>
<evidence type="ECO:0000256" key="3">
    <source>
        <dbReference type="ARBA" id="ARBA00023163"/>
    </source>
</evidence>
<evidence type="ECO:0000259" key="4">
    <source>
        <dbReference type="PROSITE" id="PS50995"/>
    </source>
</evidence>
<evidence type="ECO:0000313" key="6">
    <source>
        <dbReference type="Proteomes" id="UP001165395"/>
    </source>
</evidence>
<dbReference type="Proteomes" id="UP001165395">
    <property type="component" value="Unassembled WGS sequence"/>
</dbReference>
<dbReference type="SUPFAM" id="SSF46785">
    <property type="entry name" value="Winged helix' DNA-binding domain"/>
    <property type="match status" value="1"/>
</dbReference>
<keyword evidence="6" id="KW-1185">Reference proteome</keyword>
<accession>A0ABS8D7A6</accession>
<sequence length="167" mass="18507">MKSDRAAYAVSQWKDEFPNDDFLAMELLGRLLEISQIVSQQHLQPLFASFGLHPGEFDVLATLRRAGSPYQLTPTQLFGAAMISSGGMTNRIDRLEKAGWVMRLPHPTDRRGTLVQLTDTGLTLINQILPVHLATEQSLIAGLSKDKQMALNELLQQLVAQLPESKA</sequence>
<dbReference type="InterPro" id="IPR036390">
    <property type="entry name" value="WH_DNA-bd_sf"/>
</dbReference>
<keyword evidence="2" id="KW-0238">DNA-binding</keyword>
<dbReference type="PRINTS" id="PR00598">
    <property type="entry name" value="HTHMARR"/>
</dbReference>
<dbReference type="SMART" id="SM00347">
    <property type="entry name" value="HTH_MARR"/>
    <property type="match status" value="1"/>
</dbReference>
<reference evidence="5" key="1">
    <citation type="submission" date="2021-10" db="EMBL/GenBank/DDBJ databases">
        <title>The complete genome sequence of Leeia sp. TBRC 13508.</title>
        <authorList>
            <person name="Charoenyingcharoen P."/>
            <person name="Yukphan P."/>
        </authorList>
    </citation>
    <scope>NUCLEOTIDE SEQUENCE</scope>
    <source>
        <strain evidence="5">TBRC 13508</strain>
    </source>
</reference>
<keyword evidence="3" id="KW-0804">Transcription</keyword>
<dbReference type="PANTHER" id="PTHR42756:SF1">
    <property type="entry name" value="TRANSCRIPTIONAL REPRESSOR OF EMRAB OPERON"/>
    <property type="match status" value="1"/>
</dbReference>
<dbReference type="InterPro" id="IPR000835">
    <property type="entry name" value="HTH_MarR-typ"/>
</dbReference>
<evidence type="ECO:0000256" key="2">
    <source>
        <dbReference type="ARBA" id="ARBA00023125"/>
    </source>
</evidence>
<organism evidence="5 6">
    <name type="scientific">Leeia speluncae</name>
    <dbReference type="NCBI Taxonomy" id="2884804"/>
    <lineage>
        <taxon>Bacteria</taxon>
        <taxon>Pseudomonadati</taxon>
        <taxon>Pseudomonadota</taxon>
        <taxon>Betaproteobacteria</taxon>
        <taxon>Neisseriales</taxon>
        <taxon>Leeiaceae</taxon>
        <taxon>Leeia</taxon>
    </lineage>
</organism>
<name>A0ABS8D7A6_9NEIS</name>
<comment type="caution">
    <text evidence="5">The sequence shown here is derived from an EMBL/GenBank/DDBJ whole genome shotgun (WGS) entry which is preliminary data.</text>
</comment>
<evidence type="ECO:0000313" key="5">
    <source>
        <dbReference type="EMBL" id="MCB6184069.1"/>
    </source>
</evidence>
<dbReference type="EMBL" id="JAJBZT010000005">
    <property type="protein sequence ID" value="MCB6184069.1"/>
    <property type="molecule type" value="Genomic_DNA"/>
</dbReference>
<dbReference type="PROSITE" id="PS50995">
    <property type="entry name" value="HTH_MARR_2"/>
    <property type="match status" value="1"/>
</dbReference>
<dbReference type="PANTHER" id="PTHR42756">
    <property type="entry name" value="TRANSCRIPTIONAL REGULATOR, MARR"/>
    <property type="match status" value="1"/>
</dbReference>
<protein>
    <submittedName>
        <fullName evidence="5">MarR family transcriptional regulator</fullName>
    </submittedName>
</protein>